<comment type="caution">
    <text evidence="1">The sequence shown here is derived from an EMBL/GenBank/DDBJ whole genome shotgun (WGS) entry which is preliminary data.</text>
</comment>
<sequence>MVSGRWGKRWIQTCLVITSGCDSKRHLQDLDAAKETPPQTAFQENLSTASASGETHNPVVAIGIWRKMQNFFTSLLGKRGTDGINR</sequence>
<dbReference type="EMBL" id="JAUYZG010000021">
    <property type="protein sequence ID" value="KAK2874670.1"/>
    <property type="molecule type" value="Genomic_DNA"/>
</dbReference>
<dbReference type="Proteomes" id="UP001187343">
    <property type="component" value="Unassembled WGS sequence"/>
</dbReference>
<proteinExistence type="predicted"/>
<organism evidence="1 2">
    <name type="scientific">Cirrhinus molitorella</name>
    <name type="common">mud carp</name>
    <dbReference type="NCBI Taxonomy" id="172907"/>
    <lineage>
        <taxon>Eukaryota</taxon>
        <taxon>Metazoa</taxon>
        <taxon>Chordata</taxon>
        <taxon>Craniata</taxon>
        <taxon>Vertebrata</taxon>
        <taxon>Euteleostomi</taxon>
        <taxon>Actinopterygii</taxon>
        <taxon>Neopterygii</taxon>
        <taxon>Teleostei</taxon>
        <taxon>Ostariophysi</taxon>
        <taxon>Cypriniformes</taxon>
        <taxon>Cyprinidae</taxon>
        <taxon>Labeoninae</taxon>
        <taxon>Labeonini</taxon>
        <taxon>Cirrhinus</taxon>
    </lineage>
</organism>
<gene>
    <name evidence="1" type="ORF">Q8A67_021823</name>
</gene>
<evidence type="ECO:0000313" key="2">
    <source>
        <dbReference type="Proteomes" id="UP001187343"/>
    </source>
</evidence>
<protein>
    <submittedName>
        <fullName evidence="1">Uncharacterized protein</fullName>
    </submittedName>
</protein>
<reference evidence="1" key="1">
    <citation type="submission" date="2023-08" db="EMBL/GenBank/DDBJ databases">
        <title>Chromosome-level Genome Assembly of mud carp (Cirrhinus molitorella).</title>
        <authorList>
            <person name="Liu H."/>
        </authorList>
    </citation>
    <scope>NUCLEOTIDE SEQUENCE</scope>
    <source>
        <strain evidence="1">Prfri</strain>
        <tissue evidence="1">Muscle</tissue>
    </source>
</reference>
<evidence type="ECO:0000313" key="1">
    <source>
        <dbReference type="EMBL" id="KAK2874670.1"/>
    </source>
</evidence>
<name>A0AA88PBH6_9TELE</name>
<keyword evidence="2" id="KW-1185">Reference proteome</keyword>
<dbReference type="AlphaFoldDB" id="A0AA88PBH6"/>
<dbReference type="PROSITE" id="PS51257">
    <property type="entry name" value="PROKAR_LIPOPROTEIN"/>
    <property type="match status" value="1"/>
</dbReference>
<accession>A0AA88PBH6</accession>